<gene>
    <name evidence="1" type="ORF">HW564_14395</name>
</gene>
<name>A0A850LKV3_9RHOB</name>
<dbReference type="AlphaFoldDB" id="A0A850LKV3"/>
<sequence>MMLLWRWTKRLALLLAVLAIGLGAPVVYVETMCRGNGLTQPYDALISPAHHRPESRTLLTYPEWHIVHAYEDYAKVLSSGDPHDYGFLRAIGGFWNSLCTLSRIAPEHGGVDGGTKQMNYVIGVSFTAELALKAAYEETLGRLFAALRGPHRAPLDDLSADQAAAYAKFLQQVPWYKWQFREDVKDLRDRPSTVLRDSERRLALGLEYRAKAAYADVIAQAVAQVGQDELVLRMIVTGVEAGQLARYQGVRVLQERPEGIEIETPRYRALTHLIQQLAAEKVNLVEIAGNDDILFTAISNRPAEPGALFSSERQGFGDYRHLILVKVPELAERLRLLNESGLRLEHIHDY</sequence>
<comment type="caution">
    <text evidence="1">The sequence shown here is derived from an EMBL/GenBank/DDBJ whole genome shotgun (WGS) entry which is preliminary data.</text>
</comment>
<evidence type="ECO:0000313" key="1">
    <source>
        <dbReference type="EMBL" id="NVK98115.1"/>
    </source>
</evidence>
<accession>A0A850LKV3</accession>
<reference evidence="1 2" key="1">
    <citation type="journal article" date="2020" name="Proc. Natl. Acad. Sci. U.S.A.">
        <title>Ecological drivers of bacterial community assembly in synthetic phycospheres.</title>
        <authorList>
            <person name="Fu H."/>
            <person name="Uchimiya M."/>
            <person name="Gore J."/>
            <person name="Moran M.A."/>
        </authorList>
    </citation>
    <scope>NUCLEOTIDE SEQUENCE [LARGE SCALE GENOMIC DNA]</scope>
    <source>
        <strain evidence="1">HF-Din03</strain>
    </source>
</reference>
<dbReference type="Proteomes" id="UP000565723">
    <property type="component" value="Unassembled WGS sequence"/>
</dbReference>
<evidence type="ECO:0000313" key="2">
    <source>
        <dbReference type="Proteomes" id="UP000565723"/>
    </source>
</evidence>
<protein>
    <submittedName>
        <fullName evidence="1">Uncharacterized protein</fullName>
    </submittedName>
</protein>
<dbReference type="EMBL" id="JABXIY010000041">
    <property type="protein sequence ID" value="NVK98115.1"/>
    <property type="molecule type" value="Genomic_DNA"/>
</dbReference>
<organism evidence="1 2">
    <name type="scientific">Ruegeria pomeroyi</name>
    <dbReference type="NCBI Taxonomy" id="89184"/>
    <lineage>
        <taxon>Bacteria</taxon>
        <taxon>Pseudomonadati</taxon>
        <taxon>Pseudomonadota</taxon>
        <taxon>Alphaproteobacteria</taxon>
        <taxon>Rhodobacterales</taxon>
        <taxon>Roseobacteraceae</taxon>
        <taxon>Ruegeria</taxon>
    </lineage>
</organism>
<proteinExistence type="predicted"/>